<dbReference type="EMBL" id="JABFTP020000042">
    <property type="protein sequence ID" value="KAL3272118.1"/>
    <property type="molecule type" value="Genomic_DNA"/>
</dbReference>
<evidence type="ECO:0000313" key="3">
    <source>
        <dbReference type="Proteomes" id="UP001516400"/>
    </source>
</evidence>
<protein>
    <submittedName>
        <fullName evidence="2">Uncharacterized protein</fullName>
    </submittedName>
</protein>
<reference evidence="2 3" key="1">
    <citation type="journal article" date="2021" name="BMC Biol.">
        <title>Horizontally acquired antibacterial genes associated with adaptive radiation of ladybird beetles.</title>
        <authorList>
            <person name="Li H.S."/>
            <person name="Tang X.F."/>
            <person name="Huang Y.H."/>
            <person name="Xu Z.Y."/>
            <person name="Chen M.L."/>
            <person name="Du X.Y."/>
            <person name="Qiu B.Y."/>
            <person name="Chen P.T."/>
            <person name="Zhang W."/>
            <person name="Slipinski A."/>
            <person name="Escalona H.E."/>
            <person name="Waterhouse R.M."/>
            <person name="Zwick A."/>
            <person name="Pang H."/>
        </authorList>
    </citation>
    <scope>NUCLEOTIDE SEQUENCE [LARGE SCALE GENOMIC DNA]</scope>
    <source>
        <strain evidence="2">SYSU2018</strain>
    </source>
</reference>
<dbReference type="Proteomes" id="UP001516400">
    <property type="component" value="Unassembled WGS sequence"/>
</dbReference>
<gene>
    <name evidence="2" type="ORF">HHI36_022581</name>
</gene>
<feature type="compositionally biased region" description="Low complexity" evidence="1">
    <location>
        <begin position="1"/>
        <end position="12"/>
    </location>
</feature>
<organism evidence="2 3">
    <name type="scientific">Cryptolaemus montrouzieri</name>
    <dbReference type="NCBI Taxonomy" id="559131"/>
    <lineage>
        <taxon>Eukaryota</taxon>
        <taxon>Metazoa</taxon>
        <taxon>Ecdysozoa</taxon>
        <taxon>Arthropoda</taxon>
        <taxon>Hexapoda</taxon>
        <taxon>Insecta</taxon>
        <taxon>Pterygota</taxon>
        <taxon>Neoptera</taxon>
        <taxon>Endopterygota</taxon>
        <taxon>Coleoptera</taxon>
        <taxon>Polyphaga</taxon>
        <taxon>Cucujiformia</taxon>
        <taxon>Coccinelloidea</taxon>
        <taxon>Coccinellidae</taxon>
        <taxon>Scymninae</taxon>
        <taxon>Scymnini</taxon>
        <taxon>Cryptolaemus</taxon>
    </lineage>
</organism>
<keyword evidence="3" id="KW-1185">Reference proteome</keyword>
<name>A0ABD2N007_9CUCU</name>
<dbReference type="AlphaFoldDB" id="A0ABD2N007"/>
<comment type="caution">
    <text evidence="2">The sequence shown here is derived from an EMBL/GenBank/DDBJ whole genome shotgun (WGS) entry which is preliminary data.</text>
</comment>
<accession>A0ABD2N007</accession>
<sequence>MSQDLSDLSDLSNTEKVDVSSDERDNDFEVSTPFSLFPQDALSDLIRDLVFSKERYELLVSRSKERFMLSQGTKIIFDRNRKKNLSCFLTLKIIQSIVITLVVL</sequence>
<feature type="region of interest" description="Disordered" evidence="1">
    <location>
        <begin position="1"/>
        <end position="26"/>
    </location>
</feature>
<evidence type="ECO:0000256" key="1">
    <source>
        <dbReference type="SAM" id="MobiDB-lite"/>
    </source>
</evidence>
<proteinExistence type="predicted"/>
<evidence type="ECO:0000313" key="2">
    <source>
        <dbReference type="EMBL" id="KAL3272118.1"/>
    </source>
</evidence>
<feature type="compositionally biased region" description="Basic and acidic residues" evidence="1">
    <location>
        <begin position="13"/>
        <end position="23"/>
    </location>
</feature>